<keyword evidence="1" id="KW-0472">Membrane</keyword>
<gene>
    <name evidence="2" type="ORF">BHLFYP23_02411</name>
</gene>
<sequence>MADFIRALRISVYNLRRTISSIRILTVLLIIACFITQNLQAVLEFSDFVKIGITPYSFPHLVNDYVCQLVMMAGAVILFCNAPFEDDGYFYMLPRAGKRSWALGQVIYIVSASFLYVMFLLLMSILPLIGHMEFGSEWGKIWGTLAKTDAGVQFGLLFSVTEYMISNYSPIFALAVSVLLEWCCVSWLGLMIYFLNKLTGKAVGTCVGAFFVLLDICISNDWMPWANRFSPITLAQINAYAGYNLKYHITFQYGIAFFIIGIFVLSVLSILVNYREKAENWLQKLEVKWIQKQR</sequence>
<feature type="transmembrane region" description="Helical" evidence="1">
    <location>
        <begin position="202"/>
        <end position="223"/>
    </location>
</feature>
<proteinExistence type="predicted"/>
<keyword evidence="1" id="KW-0812">Transmembrane</keyword>
<feature type="transmembrane region" description="Helical" evidence="1">
    <location>
        <begin position="62"/>
        <end position="84"/>
    </location>
</feature>
<dbReference type="EMBL" id="CACRSY010000009">
    <property type="protein sequence ID" value="VYT00181.1"/>
    <property type="molecule type" value="Genomic_DNA"/>
</dbReference>
<reference evidence="2" key="1">
    <citation type="submission" date="2019-11" db="EMBL/GenBank/DDBJ databases">
        <authorList>
            <person name="Feng L."/>
        </authorList>
    </citation>
    <scope>NUCLEOTIDE SEQUENCE</scope>
    <source>
        <strain evidence="2">BhanseniiLFYP23</strain>
    </source>
</reference>
<evidence type="ECO:0008006" key="3">
    <source>
        <dbReference type="Google" id="ProtNLM"/>
    </source>
</evidence>
<dbReference type="AlphaFoldDB" id="A0A6N2T7T1"/>
<evidence type="ECO:0000256" key="1">
    <source>
        <dbReference type="SAM" id="Phobius"/>
    </source>
</evidence>
<feature type="transmembrane region" description="Helical" evidence="1">
    <location>
        <begin position="253"/>
        <end position="274"/>
    </location>
</feature>
<evidence type="ECO:0000313" key="2">
    <source>
        <dbReference type="EMBL" id="VYT00181.1"/>
    </source>
</evidence>
<dbReference type="RefSeq" id="WP_022239236.1">
    <property type="nucleotide sequence ID" value="NZ_CACRSY010000009.1"/>
</dbReference>
<name>A0A6N2T7T1_BLAHA</name>
<feature type="transmembrane region" description="Helical" evidence="1">
    <location>
        <begin position="21"/>
        <end position="42"/>
    </location>
</feature>
<accession>A0A6N2T7T1</accession>
<feature type="transmembrane region" description="Helical" evidence="1">
    <location>
        <begin position="171"/>
        <end position="195"/>
    </location>
</feature>
<feature type="transmembrane region" description="Helical" evidence="1">
    <location>
        <begin position="105"/>
        <end position="129"/>
    </location>
</feature>
<protein>
    <recommendedName>
        <fullName evidence="3">ABC-2 family transporter protein</fullName>
    </recommendedName>
</protein>
<keyword evidence="1" id="KW-1133">Transmembrane helix</keyword>
<organism evidence="2">
    <name type="scientific">Blautia hansenii</name>
    <name type="common">Ruminococcus hansenii</name>
    <dbReference type="NCBI Taxonomy" id="1322"/>
    <lineage>
        <taxon>Bacteria</taxon>
        <taxon>Bacillati</taxon>
        <taxon>Bacillota</taxon>
        <taxon>Clostridia</taxon>
        <taxon>Lachnospirales</taxon>
        <taxon>Lachnospiraceae</taxon>
        <taxon>Blautia</taxon>
    </lineage>
</organism>